<gene>
    <name evidence="4" type="ORF">AM571_PA00042</name>
</gene>
<evidence type="ECO:0000259" key="3">
    <source>
        <dbReference type="SMART" id="SM01008"/>
    </source>
</evidence>
<dbReference type="InterPro" id="IPR037165">
    <property type="entry name" value="AldOxase/xan_DH_Mopterin-bd_sf"/>
</dbReference>
<evidence type="ECO:0000313" key="5">
    <source>
        <dbReference type="Proteomes" id="UP000185109"/>
    </source>
</evidence>
<dbReference type="Gene3D" id="3.30.365.10">
    <property type="entry name" value="Aldehyde oxidase/xanthine dehydrogenase, molybdopterin binding domain"/>
    <property type="match status" value="4"/>
</dbReference>
<dbReference type="InterPro" id="IPR000674">
    <property type="entry name" value="Ald_Oxase/Xan_DH_a/b"/>
</dbReference>
<name>A0A1L5PA06_RHIET</name>
<dbReference type="EC" id="1.17.1.4" evidence="4"/>
<reference evidence="4 5" key="1">
    <citation type="submission" date="2016-09" db="EMBL/GenBank/DDBJ databases">
        <title>The complete genome sequences of Rhizobium gallicum, symbiovars gallicum and phaseoli, symbionts associated to common bean (Phaseolus vulgaris).</title>
        <authorList>
            <person name="Bustos P."/>
            <person name="Santamaria R.I."/>
            <person name="Perez-Carrascal O.M."/>
            <person name="Juarez S."/>
            <person name="Lozano L."/>
            <person name="Martinez-Flores I."/>
            <person name="Martinez-Romero E."/>
            <person name="Cevallos M."/>
            <person name="Romero D."/>
            <person name="Davila G."/>
            <person name="Gonzalez V."/>
        </authorList>
    </citation>
    <scope>NUCLEOTIDE SEQUENCE [LARGE SCALE GENOMIC DNA]</scope>
    <source>
        <strain evidence="4 5">8C-3</strain>
        <plasmid evidence="5">Plasmid prsp8c3a</plasmid>
    </source>
</reference>
<protein>
    <submittedName>
        <fullName evidence="4">Xanthine dehydrogenase molybdenum-binding subunit protein</fullName>
        <ecNumber evidence="4">1.17.1.4</ecNumber>
    </submittedName>
</protein>
<dbReference type="InterPro" id="IPR016208">
    <property type="entry name" value="Ald_Oxase/xanthine_DH-like"/>
</dbReference>
<dbReference type="PANTHER" id="PTHR11908:SF132">
    <property type="entry name" value="ALDEHYDE OXIDASE 1-RELATED"/>
    <property type="match status" value="1"/>
</dbReference>
<organism evidence="4 5">
    <name type="scientific">Rhizobium etli 8C-3</name>
    <dbReference type="NCBI Taxonomy" id="538025"/>
    <lineage>
        <taxon>Bacteria</taxon>
        <taxon>Pseudomonadati</taxon>
        <taxon>Pseudomonadota</taxon>
        <taxon>Alphaproteobacteria</taxon>
        <taxon>Hyphomicrobiales</taxon>
        <taxon>Rhizobiaceae</taxon>
        <taxon>Rhizobium/Agrobacterium group</taxon>
        <taxon>Rhizobium</taxon>
    </lineage>
</organism>
<dbReference type="RefSeq" id="WP_074063430.1">
    <property type="nucleotide sequence ID" value="NZ_CP017242.1"/>
</dbReference>
<dbReference type="InterPro" id="IPR008274">
    <property type="entry name" value="AldOxase/xan_DH_MoCoBD1"/>
</dbReference>
<dbReference type="Pfam" id="PF01315">
    <property type="entry name" value="Ald_Xan_dh_C"/>
    <property type="match status" value="1"/>
</dbReference>
<accession>A0A1L5PA06</accession>
<proteinExistence type="predicted"/>
<keyword evidence="1" id="KW-0500">Molybdenum</keyword>
<dbReference type="Pfam" id="PF02738">
    <property type="entry name" value="MoCoBD_1"/>
    <property type="match status" value="1"/>
</dbReference>
<evidence type="ECO:0000256" key="2">
    <source>
        <dbReference type="ARBA" id="ARBA00023002"/>
    </source>
</evidence>
<keyword evidence="2 4" id="KW-0560">Oxidoreductase</keyword>
<dbReference type="Proteomes" id="UP000185109">
    <property type="component" value="Plasmid pRsp8C3a"/>
</dbReference>
<dbReference type="PANTHER" id="PTHR11908">
    <property type="entry name" value="XANTHINE DEHYDROGENASE"/>
    <property type="match status" value="1"/>
</dbReference>
<dbReference type="SUPFAM" id="SSF56003">
    <property type="entry name" value="Molybdenum cofactor-binding domain"/>
    <property type="match status" value="1"/>
</dbReference>
<dbReference type="Gene3D" id="3.90.1170.50">
    <property type="entry name" value="Aldehyde oxidase/xanthine dehydrogenase, a/b hammerhead"/>
    <property type="match status" value="1"/>
</dbReference>
<feature type="domain" description="Aldehyde oxidase/xanthine dehydrogenase a/b hammerhead" evidence="3">
    <location>
        <begin position="19"/>
        <end position="126"/>
    </location>
</feature>
<dbReference type="SUPFAM" id="SSF54665">
    <property type="entry name" value="CO dehydrogenase molybdoprotein N-domain-like"/>
    <property type="match status" value="1"/>
</dbReference>
<evidence type="ECO:0000256" key="1">
    <source>
        <dbReference type="ARBA" id="ARBA00022505"/>
    </source>
</evidence>
<dbReference type="AlphaFoldDB" id="A0A1L5PA06"/>
<dbReference type="GO" id="GO:0004854">
    <property type="term" value="F:xanthine dehydrogenase activity"/>
    <property type="evidence" value="ECO:0007669"/>
    <property type="project" value="UniProtKB-EC"/>
</dbReference>
<sequence>MTTTPFKDRPRIDAFDKVRGATAYAADIPVPGMLYAMLVPSVVAKGRIATLHVEDAVNVPGVVRILTPDDFPPPPEPVRFPNADAPPTLHRDIAFRGQPIALVVAETLEAATEGAERVAATFETQPFAATKRSALAVREEARPTAFGDAEAALAQATMTVDVEYESPAQHHNPIELISTTAVWADGRLTIYEGTQFASGIKEVVARILRIDPGIVDVKSPSVGGAFGQKGWVQQQTAIIARAAMLLGRPVKLVTPRGQIFHLAKFRPNSTHRIKLGADAAGKMTGVHYVADQQQSRRGTFPPDYHAGPTRLYGIRNYYGGGLDYRIDTQPPGHMRAPHEHPACFAFECAVDELAYSHGADPVDFRIANDTRVDPQNGRPLSSRHLNECLSRGAQRFGWSKRTHKAGSMRAADGSLVGWGVASGIYPALVTATVATLRISADGTTRFATTHHEFGQGIKTAIGAVLLDGLEIDAGKLDIVLGDTTVAPQQITAGSWGTFSVVPTAALAVERMRAAISELLAGRQVSGTIHQQLAAIRRPFLTVEVSLLGPGQDAAALERLRRGQYAIAGPTFPEFTAMSYIAHFVEVQVEPTTRRIRMPRVVSVADCGRVVSPRTAVSQVRGGVVWAFGAALREATEVDPRFGGFLNNDLADYVVPVNADIGEIEVDFINEPDPVANSVGVKGLGEVAMVGASAAIVNAIFHATGKRLRELPVRIEHLLQVPIP</sequence>
<geneLocation type="plasmid" evidence="5">
    <name>prsp8c3a</name>
</geneLocation>
<dbReference type="Pfam" id="PF20256">
    <property type="entry name" value="MoCoBD_2"/>
    <property type="match status" value="1"/>
</dbReference>
<dbReference type="InterPro" id="IPR036856">
    <property type="entry name" value="Ald_Oxase/Xan_DH_a/b_sf"/>
</dbReference>
<dbReference type="InterPro" id="IPR046867">
    <property type="entry name" value="AldOxase/xan_DH_MoCoBD2"/>
</dbReference>
<dbReference type="GO" id="GO:0005506">
    <property type="term" value="F:iron ion binding"/>
    <property type="evidence" value="ECO:0007669"/>
    <property type="project" value="InterPro"/>
</dbReference>
<dbReference type="EMBL" id="CP017242">
    <property type="protein sequence ID" value="APO76934.1"/>
    <property type="molecule type" value="Genomic_DNA"/>
</dbReference>
<keyword evidence="4" id="KW-0614">Plasmid</keyword>
<evidence type="ECO:0000313" key="4">
    <source>
        <dbReference type="EMBL" id="APO76934.1"/>
    </source>
</evidence>
<dbReference type="SMART" id="SM01008">
    <property type="entry name" value="Ald_Xan_dh_C"/>
    <property type="match status" value="1"/>
</dbReference>